<keyword evidence="5" id="KW-0804">Transcription</keyword>
<feature type="region of interest" description="Disordered" evidence="7">
    <location>
        <begin position="858"/>
        <end position="880"/>
    </location>
</feature>
<evidence type="ECO:0000256" key="5">
    <source>
        <dbReference type="ARBA" id="ARBA00023163"/>
    </source>
</evidence>
<dbReference type="PROSITE" id="PS00463">
    <property type="entry name" value="ZN2_CY6_FUNGAL_1"/>
    <property type="match status" value="1"/>
</dbReference>
<dbReference type="CDD" id="cd12148">
    <property type="entry name" value="fungal_TF_MHR"/>
    <property type="match status" value="1"/>
</dbReference>
<keyword evidence="4" id="KW-0238">DNA-binding</keyword>
<dbReference type="GO" id="GO:0043565">
    <property type="term" value="F:sequence-specific DNA binding"/>
    <property type="evidence" value="ECO:0007669"/>
    <property type="project" value="TreeGrafter"/>
</dbReference>
<dbReference type="InterPro" id="IPR001138">
    <property type="entry name" value="Zn2Cys6_DnaBD"/>
</dbReference>
<keyword evidence="2" id="KW-0479">Metal-binding</keyword>
<dbReference type="RefSeq" id="XP_049181176.1">
    <property type="nucleotide sequence ID" value="XM_049322933.1"/>
</dbReference>
<evidence type="ECO:0000313" key="9">
    <source>
        <dbReference type="EMBL" id="KAI3405431.2"/>
    </source>
</evidence>
<dbReference type="PANTHER" id="PTHR47540">
    <property type="entry name" value="THIAMINE REPRESSIBLE GENES REGULATORY PROTEIN THI5"/>
    <property type="match status" value="1"/>
</dbReference>
<dbReference type="CDD" id="cd00067">
    <property type="entry name" value="GAL4"/>
    <property type="match status" value="1"/>
</dbReference>
<evidence type="ECO:0000256" key="4">
    <source>
        <dbReference type="ARBA" id="ARBA00023125"/>
    </source>
</evidence>
<dbReference type="PANTHER" id="PTHR47540:SF2">
    <property type="entry name" value="ZN(II)2CYS6 TRANSCRIPTION FACTOR (EUROFUNG)"/>
    <property type="match status" value="1"/>
</dbReference>
<evidence type="ECO:0000313" key="10">
    <source>
        <dbReference type="Proteomes" id="UP001202479"/>
    </source>
</evidence>
<dbReference type="InterPro" id="IPR007219">
    <property type="entry name" value="XnlR_reg_dom"/>
</dbReference>
<evidence type="ECO:0000256" key="7">
    <source>
        <dbReference type="SAM" id="MobiDB-lite"/>
    </source>
</evidence>
<evidence type="ECO:0000256" key="2">
    <source>
        <dbReference type="ARBA" id="ARBA00022723"/>
    </source>
</evidence>
<dbReference type="GO" id="GO:0005634">
    <property type="term" value="C:nucleus"/>
    <property type="evidence" value="ECO:0007669"/>
    <property type="project" value="UniProtKB-SubCell"/>
</dbReference>
<protein>
    <submittedName>
        <fullName evidence="9">STB4</fullName>
    </submittedName>
</protein>
<dbReference type="GO" id="GO:0000981">
    <property type="term" value="F:DNA-binding transcription factor activity, RNA polymerase II-specific"/>
    <property type="evidence" value="ECO:0007669"/>
    <property type="project" value="InterPro"/>
</dbReference>
<evidence type="ECO:0000259" key="8">
    <source>
        <dbReference type="PROSITE" id="PS50048"/>
    </source>
</evidence>
<proteinExistence type="predicted"/>
<feature type="compositionally biased region" description="Polar residues" evidence="7">
    <location>
        <begin position="1"/>
        <end position="11"/>
    </location>
</feature>
<feature type="compositionally biased region" description="Polar residues" evidence="7">
    <location>
        <begin position="858"/>
        <end position="869"/>
    </location>
</feature>
<comment type="caution">
    <text evidence="9">The sequence shown here is derived from an EMBL/GenBank/DDBJ whole genome shotgun (WGS) entry which is preliminary data.</text>
</comment>
<keyword evidence="3" id="KW-0805">Transcription regulation</keyword>
<keyword evidence="6" id="KW-0539">Nucleus</keyword>
<feature type="region of interest" description="Disordered" evidence="7">
    <location>
        <begin position="789"/>
        <end position="831"/>
    </location>
</feature>
<dbReference type="GeneID" id="73379392"/>
<feature type="region of interest" description="Disordered" evidence="7">
    <location>
        <begin position="45"/>
        <end position="87"/>
    </location>
</feature>
<gene>
    <name evidence="9" type="ORF">KGF56_001775</name>
</gene>
<dbReference type="Pfam" id="PF00172">
    <property type="entry name" value="Zn_clus"/>
    <property type="match status" value="1"/>
</dbReference>
<dbReference type="Gene3D" id="4.10.240.10">
    <property type="entry name" value="Zn(2)-C6 fungal-type DNA-binding domain"/>
    <property type="match status" value="1"/>
</dbReference>
<keyword evidence="10" id="KW-1185">Reference proteome</keyword>
<feature type="compositionally biased region" description="Low complexity" evidence="7">
    <location>
        <begin position="802"/>
        <end position="831"/>
    </location>
</feature>
<feature type="domain" description="Zn(2)-C6 fungal-type" evidence="8">
    <location>
        <begin position="116"/>
        <end position="145"/>
    </location>
</feature>
<dbReference type="InterPro" id="IPR051711">
    <property type="entry name" value="Stress_Response_Reg"/>
</dbReference>
<dbReference type="EMBL" id="JAHUZD010000036">
    <property type="protein sequence ID" value="KAI3405431.2"/>
    <property type="molecule type" value="Genomic_DNA"/>
</dbReference>
<evidence type="ECO:0000256" key="3">
    <source>
        <dbReference type="ARBA" id="ARBA00023015"/>
    </source>
</evidence>
<dbReference type="AlphaFoldDB" id="A0AAI9SZE7"/>
<dbReference type="Pfam" id="PF04082">
    <property type="entry name" value="Fungal_trans"/>
    <property type="match status" value="1"/>
</dbReference>
<dbReference type="GO" id="GO:0008270">
    <property type="term" value="F:zinc ion binding"/>
    <property type="evidence" value="ECO:0007669"/>
    <property type="project" value="InterPro"/>
</dbReference>
<dbReference type="InterPro" id="IPR036864">
    <property type="entry name" value="Zn2-C6_fun-type_DNA-bd_sf"/>
</dbReference>
<dbReference type="GO" id="GO:0006351">
    <property type="term" value="P:DNA-templated transcription"/>
    <property type="evidence" value="ECO:0007669"/>
    <property type="project" value="InterPro"/>
</dbReference>
<evidence type="ECO:0000256" key="6">
    <source>
        <dbReference type="ARBA" id="ARBA00023242"/>
    </source>
</evidence>
<dbReference type="SMART" id="SM00906">
    <property type="entry name" value="Fungal_trans"/>
    <property type="match status" value="1"/>
</dbReference>
<feature type="compositionally biased region" description="Polar residues" evidence="7">
    <location>
        <begin position="46"/>
        <end position="59"/>
    </location>
</feature>
<comment type="subcellular location">
    <subcellularLocation>
        <location evidence="1">Nucleus</location>
    </subcellularLocation>
</comment>
<dbReference type="PROSITE" id="PS50048">
    <property type="entry name" value="ZN2_CY6_FUNGAL_2"/>
    <property type="match status" value="1"/>
</dbReference>
<accession>A0AAI9SZE7</accession>
<reference evidence="9" key="1">
    <citation type="journal article" date="2022" name="DNA Res.">
        <title>Genome analysis of five recently described species of the CUG-Ser clade uncovers Candida theae as a new hybrid lineage with pathogenic potential in the Candida parapsilosis species complex.</title>
        <authorList>
            <person name="Mixao V."/>
            <person name="Del Olmo V."/>
            <person name="Hegedusova E."/>
            <person name="Saus E."/>
            <person name="Pryszcz L."/>
            <person name="Cillingova A."/>
            <person name="Nosek J."/>
            <person name="Gabaldon T."/>
        </authorList>
    </citation>
    <scope>NUCLEOTIDE SEQUENCE</scope>
    <source>
        <strain evidence="9">CBS 10844</strain>
    </source>
</reference>
<sequence length="945" mass="107256">MSNPTSNQTLRKLNLPETVNKPTNSAASAAGFSAYPAVQLPPVYSYRQSQQVSPSQANSPHYRVQSQLQSQSQSQPQSQSQSSEPLVSMNAHITQPLQPLRQTNDYSKPRLRVSKACDRCRNHKIKCSGTSPCATCTRQKKECTFSNATTAATAGAGAGAGASGVGSGGAAANGAGRYHNNAGYSFYGDCAKRQKTMVNSEPFGLPTVDKSNNHEYILHLENRVQYLEAILSGNSLETFREPRSGEPESEFITETLFSASSKWRFSRRHQNLLIVELCQSMYSNLSEESRQKVTVPRRQYFGWNMSGVNYLNSEELPPIPDFDTDIDKDYLVNYYFKELNPLFAIIHETVFREQIEAYNRLVREELQLKTHDSKTNQTKLFVAILYLIYALAIRFSEFQKPKGPNIAILKLEEKFFKYAYKIVSILSFEWESFELIQSWLLIALYLRVAHRQTSCSHALGQAITITKSMGLGFGDENPQLIVSTAYERLKATRIFWCVFSIDRVFGLQTGRYCGVRDEDFTRPYPTFDFAQETVKDDWLTLPALALIHIARISNFVHTLSNDNPYLIKYQQINAELVKLHEWFNKIGFRNDLLFNKNDDSEISSLVKSQVKLHYYDLVLCIHGKVLFNYIGRKIASHGLKVEMVLDACHGVIDVLDKTNKAGLLYTPWYSVLLLLFNIGVNAITLINGGVYVSQSRDILKSTIKFFTFLRKSPIRNKQNKLVFRERFKMVRECTWALKMANKILTLRLEEDMNALNNIGVDHGSSDVNKQYFSQLGFSDSGAPAIATQGKTKLSDAKANSTQQQQQQRQQQQQEQQEYQQHSNKEGNNSSNNEFYKVLEKQLHRNDEVTREGICYEKGSSSKSIHNNQHIHGVGGPQNEAMEENSGVFERADSNTTPTSSTDQNEPKVVDVYSSTEFDNMLGNIQWFDQWLDFNYDLQSVSPGEK</sequence>
<name>A0AAI9SZE7_9ASCO</name>
<dbReference type="SUPFAM" id="SSF57701">
    <property type="entry name" value="Zn2/Cys6 DNA-binding domain"/>
    <property type="match status" value="1"/>
</dbReference>
<dbReference type="GO" id="GO:0045944">
    <property type="term" value="P:positive regulation of transcription by RNA polymerase II"/>
    <property type="evidence" value="ECO:0007669"/>
    <property type="project" value="TreeGrafter"/>
</dbReference>
<feature type="region of interest" description="Disordered" evidence="7">
    <location>
        <begin position="1"/>
        <end position="32"/>
    </location>
</feature>
<feature type="compositionally biased region" description="Low complexity" evidence="7">
    <location>
        <begin position="65"/>
        <end position="83"/>
    </location>
</feature>
<organism evidence="9 10">
    <name type="scientific">Candida oxycetoniae</name>
    <dbReference type="NCBI Taxonomy" id="497107"/>
    <lineage>
        <taxon>Eukaryota</taxon>
        <taxon>Fungi</taxon>
        <taxon>Dikarya</taxon>
        <taxon>Ascomycota</taxon>
        <taxon>Saccharomycotina</taxon>
        <taxon>Pichiomycetes</taxon>
        <taxon>Debaryomycetaceae</taxon>
        <taxon>Candida/Lodderomyces clade</taxon>
        <taxon>Candida</taxon>
    </lineage>
</organism>
<evidence type="ECO:0000256" key="1">
    <source>
        <dbReference type="ARBA" id="ARBA00004123"/>
    </source>
</evidence>
<dbReference type="Proteomes" id="UP001202479">
    <property type="component" value="Unassembled WGS sequence"/>
</dbReference>
<dbReference type="SMART" id="SM00066">
    <property type="entry name" value="GAL4"/>
    <property type="match status" value="1"/>
</dbReference>